<reference evidence="1" key="1">
    <citation type="submission" date="2022-04" db="EMBL/GenBank/DDBJ databases">
        <title>Genome of the entomopathogenic fungus Entomophthora muscae.</title>
        <authorList>
            <person name="Elya C."/>
            <person name="Lovett B.R."/>
            <person name="Lee E."/>
            <person name="Macias A.M."/>
            <person name="Hajek A.E."/>
            <person name="De Bivort B.L."/>
            <person name="Kasson M.T."/>
            <person name="De Fine Licht H.H."/>
            <person name="Stajich J.E."/>
        </authorList>
    </citation>
    <scope>NUCLEOTIDE SEQUENCE</scope>
    <source>
        <strain evidence="1">Berkeley</strain>
    </source>
</reference>
<dbReference type="EMBL" id="QTSX02003011">
    <property type="protein sequence ID" value="KAJ9072412.1"/>
    <property type="molecule type" value="Genomic_DNA"/>
</dbReference>
<organism evidence="1 2">
    <name type="scientific">Entomophthora muscae</name>
    <dbReference type="NCBI Taxonomy" id="34485"/>
    <lineage>
        <taxon>Eukaryota</taxon>
        <taxon>Fungi</taxon>
        <taxon>Fungi incertae sedis</taxon>
        <taxon>Zoopagomycota</taxon>
        <taxon>Entomophthoromycotina</taxon>
        <taxon>Entomophthoromycetes</taxon>
        <taxon>Entomophthorales</taxon>
        <taxon>Entomophthoraceae</taxon>
        <taxon>Entomophthora</taxon>
    </lineage>
</organism>
<accession>A0ACC2TCS4</accession>
<protein>
    <submittedName>
        <fullName evidence="1">Phosphatidylinositol-3,5-bisphosphate 5-phosphatase</fullName>
    </submittedName>
</protein>
<dbReference type="Proteomes" id="UP001165960">
    <property type="component" value="Unassembled WGS sequence"/>
</dbReference>
<keyword evidence="2" id="KW-1185">Reference proteome</keyword>
<proteinExistence type="predicted"/>
<evidence type="ECO:0000313" key="2">
    <source>
        <dbReference type="Proteomes" id="UP001165960"/>
    </source>
</evidence>
<gene>
    <name evidence="1" type="primary">FIG4_1</name>
    <name evidence="1" type="ORF">DSO57_1027730</name>
</gene>
<name>A0ACC2TCS4_9FUNG</name>
<comment type="caution">
    <text evidence="1">The sequence shown here is derived from an EMBL/GenBank/DDBJ whole genome shotgun (WGS) entry which is preliminary data.</text>
</comment>
<evidence type="ECO:0000313" key="1">
    <source>
        <dbReference type="EMBL" id="KAJ9072412.1"/>
    </source>
</evidence>
<sequence>MIPGLNDCPVDEDPGADCSWAIQGCHKLKYLSTRNMDPPGDTSPPNGYYHYAQSSSRKGSDLSQPNSDKKSSGTPPILSPTCPVKKSMSRSTSAKSGSDLRLAPKAAVSSKSLAIATEKRTILHKFTIYETKTRLYVVGSNLSEDRFRILKVDRTSSSDLSLTADDVVYSKADCIDLLSRIDQGNKLAGGLTKVMSAFGLVGFVKFLEGYYLCVVTKRKAIALIGGHYIYHLEGTSLLNVTSPPHSRVDRHPDEARYLSIFQNMDLSKNFYFSYTYDLTNSLQQNIGRLTENGLPGAAIAPGAYQERFVWNHHLLSVGFGSDCLTTPSDWVLPLIHGFVDQAKISVLGRSLYVTLIARRSRHFAGTRFLKRGANNQGYVANEVETEQIVHDVTTTPLFSTKVNPNYTSYLQHRGSIPLSWGQDTSTMAPKPPIHIARHDPFASMAALHFSDMFRRYGSPVVILNLIKAKEKTPRETRLLKEFNSAVKYLTTCLPDANRLVYIAWDMSRASKSPDQDVIAYLEELAEDALAVTGFFHSGPEPYAWSLQHDRPRYLSKRQDGIVRTNCIDCIDRTNAAQFLIGKCALAYQLHALGVIMEPHLPFDCDAVDMLTEMYHDHGDTLALQYGGSNLVNTMATYRNINQNWTSHSRDIIEAIRRFYTNSFVDAEKQEAMNLFLGKYIPGQPGIPKLWELVTDYYLHNPPSCCPVPRPHYIDWCSAESSPPVQSIAIHSADSYWHEYYRPHIFTSFSRLLAFNINSTAQIRQRIGVDTTSFFASPFTVHPHMSHTPLPETGINVVRFGKWFSLSGGKANKVKPRKSIIPNEKSQAKEDPISDAKKELLAPSASELLQLVNSTLSPHISSSELTEYESYVSQFQFLPSKTYVHERSVDDSPSEHDSLEWDPVHHPDYIPFHKHVQAGLGDLDSCNQADYEAYAALPSTFASNSLPTNPAKADAYGAWLRTGRYRPARGNAQKLSAQVSTFSVPTRGVSSFNGSLTKLEFQAL</sequence>